<dbReference type="Gene3D" id="3.30.160.390">
    <property type="entry name" value="Integrase, DNA-binding domain"/>
    <property type="match status" value="1"/>
</dbReference>
<keyword evidence="3 5" id="KW-0238">DNA-binding</keyword>
<dbReference type="InterPro" id="IPR013762">
    <property type="entry name" value="Integrase-like_cat_sf"/>
</dbReference>
<dbReference type="GO" id="GO:0006310">
    <property type="term" value="P:DNA recombination"/>
    <property type="evidence" value="ECO:0007669"/>
    <property type="project" value="UniProtKB-KW"/>
</dbReference>
<comment type="caution">
    <text evidence="7">The sequence shown here is derived from an EMBL/GenBank/DDBJ whole genome shotgun (WGS) entry which is preliminary data.</text>
</comment>
<reference evidence="7 8" key="1">
    <citation type="submission" date="2017-03" db="EMBL/GenBank/DDBJ databases">
        <title>Genome sequence of Sphingomonas dokdonensis DSM 21029.</title>
        <authorList>
            <person name="Poehlein A."/>
            <person name="Wuebbeler J.H."/>
            <person name="Steinbuechel A."/>
            <person name="Daniel R."/>
        </authorList>
    </citation>
    <scope>NUCLEOTIDE SEQUENCE [LARGE SCALE GENOMIC DNA]</scope>
    <source>
        <strain evidence="7 8">DSM 21029</strain>
    </source>
</reference>
<dbReference type="Proteomes" id="UP000197290">
    <property type="component" value="Unassembled WGS sequence"/>
</dbReference>
<organism evidence="7 8">
    <name type="scientific">Sphingomonas dokdonensis</name>
    <dbReference type="NCBI Taxonomy" id="344880"/>
    <lineage>
        <taxon>Bacteria</taxon>
        <taxon>Pseudomonadati</taxon>
        <taxon>Pseudomonadota</taxon>
        <taxon>Alphaproteobacteria</taxon>
        <taxon>Sphingomonadales</taxon>
        <taxon>Sphingomonadaceae</taxon>
        <taxon>Sphingomonas</taxon>
    </lineage>
</organism>
<accession>A0A245ZDU8</accession>
<evidence type="ECO:0000256" key="5">
    <source>
        <dbReference type="PROSITE-ProRule" id="PRU01248"/>
    </source>
</evidence>
<proteinExistence type="inferred from homology"/>
<keyword evidence="8" id="KW-1185">Reference proteome</keyword>
<comment type="similarity">
    <text evidence="1">Belongs to the 'phage' integrase family.</text>
</comment>
<dbReference type="InterPro" id="IPR002104">
    <property type="entry name" value="Integrase_catalytic"/>
</dbReference>
<keyword evidence="4" id="KW-0233">DNA recombination</keyword>
<dbReference type="Pfam" id="PF22022">
    <property type="entry name" value="Phage_int_M"/>
    <property type="match status" value="1"/>
</dbReference>
<dbReference type="InterPro" id="IPR044068">
    <property type="entry name" value="CB"/>
</dbReference>
<dbReference type="EMBL" id="NBBI01000008">
    <property type="protein sequence ID" value="OWK27879.1"/>
    <property type="molecule type" value="Genomic_DNA"/>
</dbReference>
<dbReference type="RefSeq" id="WP_088368291.1">
    <property type="nucleotide sequence ID" value="NZ_NBBI01000008.1"/>
</dbReference>
<dbReference type="GO" id="GO:0015074">
    <property type="term" value="P:DNA integration"/>
    <property type="evidence" value="ECO:0007669"/>
    <property type="project" value="UniProtKB-KW"/>
</dbReference>
<dbReference type="Gene3D" id="1.10.443.10">
    <property type="entry name" value="Intergrase catalytic core"/>
    <property type="match status" value="1"/>
</dbReference>
<protein>
    <submittedName>
        <fullName evidence="7">Putative prophage CPS-53 integrase</fullName>
    </submittedName>
</protein>
<evidence type="ECO:0000313" key="8">
    <source>
        <dbReference type="Proteomes" id="UP000197290"/>
    </source>
</evidence>
<feature type="domain" description="Core-binding (CB)" evidence="6">
    <location>
        <begin position="88"/>
        <end position="169"/>
    </location>
</feature>
<dbReference type="InterPro" id="IPR053876">
    <property type="entry name" value="Phage_int_M"/>
</dbReference>
<keyword evidence="2" id="KW-0229">DNA integration</keyword>
<dbReference type="InterPro" id="IPR010998">
    <property type="entry name" value="Integrase_recombinase_N"/>
</dbReference>
<dbReference type="Pfam" id="PF13356">
    <property type="entry name" value="Arm-DNA-bind_3"/>
    <property type="match status" value="1"/>
</dbReference>
<dbReference type="GO" id="GO:0003677">
    <property type="term" value="F:DNA binding"/>
    <property type="evidence" value="ECO:0007669"/>
    <property type="project" value="UniProtKB-UniRule"/>
</dbReference>
<evidence type="ECO:0000313" key="7">
    <source>
        <dbReference type="EMBL" id="OWK27879.1"/>
    </source>
</evidence>
<name>A0A245ZDU8_9SPHN</name>
<sequence>MLKNAAVKAARPRAAAYKLADGAGLHLYVAPTGLKSFRWRFRYVGKEQLLTLGSYPEVDLIAARARADAAREQLARGEDPRTRSARVETFEAAARAWHAVQLEGWTPVHAADVLVSLERDVFPAIGAQPLSAIAPAGVLELLRAVERRGARETARRLRQRISAVFELAIGEGWCENDPAEKVAQGLKKPAAVRHHAALMTTGDARALMAEVDQLEASPAAKLASRFLALTAMRWAAARGARWSEIKDLDGATPIWRVPAARMKLAAAKKNDAAHDHVVPLSPAAVAVLRGASSRGTECNDLIFPGASGAIPLGEAAIGALYARTSFAGRHVPHGWRATFSTIMNETMPLERGGIDQALGHTLKAEDGSAAKVEGAYNRSQQLGRRREIFDAWGAMLTG</sequence>
<dbReference type="PANTHER" id="PTHR30629">
    <property type="entry name" value="PROPHAGE INTEGRASE"/>
    <property type="match status" value="1"/>
</dbReference>
<gene>
    <name evidence="7" type="primary">intS_4</name>
    <name evidence="7" type="ORF">SPDO_29620</name>
</gene>
<dbReference type="InterPro" id="IPR050808">
    <property type="entry name" value="Phage_Integrase"/>
</dbReference>
<evidence type="ECO:0000256" key="1">
    <source>
        <dbReference type="ARBA" id="ARBA00008857"/>
    </source>
</evidence>
<dbReference type="SUPFAM" id="SSF56349">
    <property type="entry name" value="DNA breaking-rejoining enzymes"/>
    <property type="match status" value="1"/>
</dbReference>
<dbReference type="OrthoDB" id="7388552at2"/>
<evidence type="ECO:0000259" key="6">
    <source>
        <dbReference type="PROSITE" id="PS51900"/>
    </source>
</evidence>
<dbReference type="AlphaFoldDB" id="A0A245ZDU8"/>
<evidence type="ECO:0000256" key="3">
    <source>
        <dbReference type="ARBA" id="ARBA00023125"/>
    </source>
</evidence>
<dbReference type="Gene3D" id="1.10.150.130">
    <property type="match status" value="1"/>
</dbReference>
<evidence type="ECO:0000256" key="4">
    <source>
        <dbReference type="ARBA" id="ARBA00023172"/>
    </source>
</evidence>
<dbReference type="Pfam" id="PF00589">
    <property type="entry name" value="Phage_integrase"/>
    <property type="match status" value="1"/>
</dbReference>
<dbReference type="InterPro" id="IPR025166">
    <property type="entry name" value="Integrase_DNA_bind_dom"/>
</dbReference>
<dbReference type="PANTHER" id="PTHR30629:SF2">
    <property type="entry name" value="PROPHAGE INTEGRASE INTS-RELATED"/>
    <property type="match status" value="1"/>
</dbReference>
<dbReference type="InterPro" id="IPR038488">
    <property type="entry name" value="Integrase_DNA-bd_sf"/>
</dbReference>
<dbReference type="InterPro" id="IPR011010">
    <property type="entry name" value="DNA_brk_join_enz"/>
</dbReference>
<evidence type="ECO:0000256" key="2">
    <source>
        <dbReference type="ARBA" id="ARBA00022908"/>
    </source>
</evidence>
<dbReference type="PROSITE" id="PS51900">
    <property type="entry name" value="CB"/>
    <property type="match status" value="1"/>
</dbReference>